<dbReference type="Gene3D" id="3.30.565.10">
    <property type="entry name" value="Histidine kinase-like ATPase, C-terminal domain"/>
    <property type="match status" value="1"/>
</dbReference>
<dbReference type="CDD" id="cd16922">
    <property type="entry name" value="HATPase_EvgS-ArcB-TorS-like"/>
    <property type="match status" value="1"/>
</dbReference>
<keyword evidence="6 22" id="KW-0808">Transferase</keyword>
<dbReference type="SMART" id="SM00073">
    <property type="entry name" value="HPT"/>
    <property type="match status" value="1"/>
</dbReference>
<dbReference type="Pfam" id="PF00072">
    <property type="entry name" value="Response_reg"/>
    <property type="match status" value="2"/>
</dbReference>
<evidence type="ECO:0000313" key="22">
    <source>
        <dbReference type="EMBL" id="ACP22909.1"/>
    </source>
</evidence>
<keyword evidence="10" id="KW-0067">ATP-binding</keyword>
<evidence type="ECO:0000256" key="13">
    <source>
        <dbReference type="ARBA" id="ARBA00023136"/>
    </source>
</evidence>
<keyword evidence="22" id="KW-0614">Plasmid</keyword>
<dbReference type="SMART" id="SM00448">
    <property type="entry name" value="REC"/>
    <property type="match status" value="2"/>
</dbReference>
<keyword evidence="23" id="KW-1185">Reference proteome</keyword>
<organism evidence="22 23">
    <name type="scientific">Sinorhizobium fredii (strain NBRC 101917 / NGR234)</name>
    <dbReference type="NCBI Taxonomy" id="394"/>
    <lineage>
        <taxon>Bacteria</taxon>
        <taxon>Pseudomonadati</taxon>
        <taxon>Pseudomonadota</taxon>
        <taxon>Alphaproteobacteria</taxon>
        <taxon>Hyphomicrobiales</taxon>
        <taxon>Rhizobiaceae</taxon>
        <taxon>Sinorhizobium/Ensifer group</taxon>
        <taxon>Sinorhizobium</taxon>
    </lineage>
</organism>
<gene>
    <name evidence="22" type="ordered locus">NGR_b14580</name>
</gene>
<comment type="catalytic activity">
    <reaction evidence="1">
        <text>ATP + protein L-histidine = ADP + protein N-phospho-L-histidine.</text>
        <dbReference type="EC" id="2.7.13.3"/>
    </reaction>
</comment>
<dbReference type="InterPro" id="IPR001789">
    <property type="entry name" value="Sig_transdc_resp-reg_receiver"/>
</dbReference>
<dbReference type="OrthoDB" id="9810730at2"/>
<dbReference type="InterPro" id="IPR036890">
    <property type="entry name" value="HATPase_C_sf"/>
</dbReference>
<dbReference type="CDD" id="cd00156">
    <property type="entry name" value="REC"/>
    <property type="match status" value="1"/>
</dbReference>
<dbReference type="InterPro" id="IPR004358">
    <property type="entry name" value="Sig_transdc_His_kin-like_C"/>
</dbReference>
<evidence type="ECO:0000256" key="3">
    <source>
        <dbReference type="ARBA" id="ARBA00012438"/>
    </source>
</evidence>
<sequence length="989" mass="107932">MTRNTDVTDTFRTERTLAKQLEAAQAAQARAEAARDSLLDGIESALEGFVLYDADDRMVAFNSRFEELFSPRVKLGMRFEDLIRSAVEQGVAPVGELGVEEWVARRMERHRNPGPPFKLRLNNGTWIRISEGRTRDGGLVGAYTDITELEEQREHLEELVETTEAATERAKAAQRQLLDAIESSLEGFALYDADDRLVVYNSRYRDFFSGPERAVLPAGPFAVETPGTPFELVIRTFAESGLSPLDGQTVDEWIAQRLERHRNPRGPFNLMHKDGTTIRVSERKTSDGGTICVYSDITELEEHRHRLEELVAKRTAKLERRTEQLRKSREELERARDAAEQASIAKSEFLANMSHEIRTPMNGVIGIAELLEGTELSEQQRRYVSIILHSADTLMDLINDILDFSKIEAGRLELETIPFVLRDTLGDTLQTLAKRAADKGLELACHIPPEVPDHLMGDPTRLRQIIVNLVGNAIKFTENGEVVVDVTLVGQGDHGAHLQFEVRDTGIGIPEAQQERIFEAFAQADASTTRQYGGTGLGLAIAAQLAEKMGGRMQLDSKPGVGSVFTFAADFGLAPEEGKARPVREAELHGRRVLVVDDNATNRQILEEIVVNWGMIPIVATDGMAALNALEQASGALPDLALLDVMMPGMSGFELAACLRLRSGLKDTRIVMMSSAGRPSDEALLQKLDVSRLLVKPVKQSDLLNAITNALGVSMREDEGDGPAGAARHRTSPGLTVLLAEDGAVNRQVAVDLLTKRGHRVVAVGNGQEAVEAVERGGYDLVLMDVHMPVMDGLAATAAIRALIRPESARVPIVALTASATAADRERCVAAGMDGYVTKPFRATELFHVVEQYDLKRIPEPKEPAAHQPLGLAAADASVLDWERALRNLDRNEALLRELAAMFLVEYPKLVAAIDAAYADGDAAELRRAAHTLKGSADVIGADGVAIAAQRVADLGREGNLASLREVRGAMTAELARLQPLLQAAASDA</sequence>
<dbReference type="CDD" id="cd00130">
    <property type="entry name" value="PAS"/>
    <property type="match status" value="1"/>
</dbReference>
<dbReference type="PRINTS" id="PR00344">
    <property type="entry name" value="BCTRLSENSOR"/>
</dbReference>
<dbReference type="Gene3D" id="3.30.450.20">
    <property type="entry name" value="PAS domain"/>
    <property type="match status" value="2"/>
</dbReference>
<dbReference type="EC" id="2.7.13.3" evidence="3"/>
<keyword evidence="18" id="KW-0175">Coiled coil</keyword>
<evidence type="ECO:0000256" key="9">
    <source>
        <dbReference type="ARBA" id="ARBA00022777"/>
    </source>
</evidence>
<feature type="domain" description="Histidine kinase" evidence="19">
    <location>
        <begin position="352"/>
        <end position="573"/>
    </location>
</feature>
<evidence type="ECO:0000256" key="15">
    <source>
        <dbReference type="ARBA" id="ARBA00068150"/>
    </source>
</evidence>
<feature type="domain" description="Response regulatory" evidence="20">
    <location>
        <begin position="592"/>
        <end position="711"/>
    </location>
</feature>
<evidence type="ECO:0000256" key="10">
    <source>
        <dbReference type="ARBA" id="ARBA00022840"/>
    </source>
</evidence>
<dbReference type="Pfam" id="PF12860">
    <property type="entry name" value="PAS_7"/>
    <property type="match status" value="2"/>
</dbReference>
<dbReference type="SUPFAM" id="SSF52172">
    <property type="entry name" value="CheY-like"/>
    <property type="match status" value="2"/>
</dbReference>
<keyword evidence="7" id="KW-0812">Transmembrane</keyword>
<evidence type="ECO:0000256" key="7">
    <source>
        <dbReference type="ARBA" id="ARBA00022692"/>
    </source>
</evidence>
<dbReference type="CDD" id="cd17546">
    <property type="entry name" value="REC_hyHK_CKI1_RcsC-like"/>
    <property type="match status" value="1"/>
</dbReference>
<dbReference type="InterPro" id="IPR035965">
    <property type="entry name" value="PAS-like_dom_sf"/>
</dbReference>
<dbReference type="InterPro" id="IPR003594">
    <property type="entry name" value="HATPase_dom"/>
</dbReference>
<evidence type="ECO:0000256" key="4">
    <source>
        <dbReference type="ARBA" id="ARBA00022475"/>
    </source>
</evidence>
<protein>
    <recommendedName>
        <fullName evidence="15">Sensory/regulatory protein RpfC</fullName>
        <ecNumber evidence="3">2.7.13.3</ecNumber>
    </recommendedName>
</protein>
<dbReference type="Pfam" id="PF01627">
    <property type="entry name" value="Hpt"/>
    <property type="match status" value="1"/>
</dbReference>
<evidence type="ECO:0000256" key="18">
    <source>
        <dbReference type="SAM" id="Coils"/>
    </source>
</evidence>
<evidence type="ECO:0000256" key="11">
    <source>
        <dbReference type="ARBA" id="ARBA00022989"/>
    </source>
</evidence>
<comment type="subcellular location">
    <subcellularLocation>
        <location evidence="2">Cell membrane</location>
        <topology evidence="2">Multi-pass membrane protein</topology>
    </subcellularLocation>
</comment>
<dbReference type="InterPro" id="IPR005467">
    <property type="entry name" value="His_kinase_dom"/>
</dbReference>
<dbReference type="InterPro" id="IPR036641">
    <property type="entry name" value="HPT_dom_sf"/>
</dbReference>
<dbReference type="SMART" id="SM00388">
    <property type="entry name" value="HisKA"/>
    <property type="match status" value="1"/>
</dbReference>
<feature type="coiled-coil region" evidence="18">
    <location>
        <begin position="300"/>
        <end position="345"/>
    </location>
</feature>
<dbReference type="Gene3D" id="1.10.287.130">
    <property type="match status" value="1"/>
</dbReference>
<dbReference type="SUPFAM" id="SSF47384">
    <property type="entry name" value="Homodimeric domain of signal transducing histidine kinase"/>
    <property type="match status" value="1"/>
</dbReference>
<evidence type="ECO:0000256" key="16">
    <source>
        <dbReference type="PROSITE-ProRule" id="PRU00110"/>
    </source>
</evidence>
<dbReference type="SUPFAM" id="SSF47226">
    <property type="entry name" value="Histidine-containing phosphotransfer domain, HPT domain"/>
    <property type="match status" value="1"/>
</dbReference>
<dbReference type="RefSeq" id="WP_015887549.1">
    <property type="nucleotide sequence ID" value="NC_012586.1"/>
</dbReference>
<evidence type="ECO:0000256" key="14">
    <source>
        <dbReference type="ARBA" id="ARBA00064003"/>
    </source>
</evidence>
<dbReference type="InterPro" id="IPR003661">
    <property type="entry name" value="HisK_dim/P_dom"/>
</dbReference>
<geneLocation type="plasmid" evidence="23">
    <name>sym pNGR234b</name>
</geneLocation>
<evidence type="ECO:0000256" key="1">
    <source>
        <dbReference type="ARBA" id="ARBA00000085"/>
    </source>
</evidence>
<evidence type="ECO:0000256" key="17">
    <source>
        <dbReference type="PROSITE-ProRule" id="PRU00169"/>
    </source>
</evidence>
<dbReference type="Pfam" id="PF00512">
    <property type="entry name" value="HisKA"/>
    <property type="match status" value="1"/>
</dbReference>
<dbReference type="InterPro" id="IPR000014">
    <property type="entry name" value="PAS"/>
</dbReference>
<dbReference type="PANTHER" id="PTHR45339">
    <property type="entry name" value="HYBRID SIGNAL TRANSDUCTION HISTIDINE KINASE J"/>
    <property type="match status" value="1"/>
</dbReference>
<dbReference type="GO" id="GO:0005524">
    <property type="term" value="F:ATP binding"/>
    <property type="evidence" value="ECO:0007669"/>
    <property type="project" value="UniProtKB-KW"/>
</dbReference>
<dbReference type="Gene3D" id="1.20.120.160">
    <property type="entry name" value="HPT domain"/>
    <property type="match status" value="1"/>
</dbReference>
<dbReference type="PROSITE" id="PS50894">
    <property type="entry name" value="HPT"/>
    <property type="match status" value="1"/>
</dbReference>
<dbReference type="GO" id="GO:0000155">
    <property type="term" value="F:phosphorelay sensor kinase activity"/>
    <property type="evidence" value="ECO:0007669"/>
    <property type="project" value="InterPro"/>
</dbReference>
<dbReference type="InterPro" id="IPR008207">
    <property type="entry name" value="Sig_transdc_His_kin_Hpt_dom"/>
</dbReference>
<dbReference type="SMART" id="SM00387">
    <property type="entry name" value="HATPase_c"/>
    <property type="match status" value="1"/>
</dbReference>
<dbReference type="PROSITE" id="PS50110">
    <property type="entry name" value="RESPONSE_REGULATORY"/>
    <property type="match status" value="2"/>
</dbReference>
<dbReference type="AlphaFoldDB" id="C3KKH3"/>
<evidence type="ECO:0000259" key="19">
    <source>
        <dbReference type="PROSITE" id="PS50109"/>
    </source>
</evidence>
<evidence type="ECO:0000256" key="12">
    <source>
        <dbReference type="ARBA" id="ARBA00023012"/>
    </source>
</evidence>
<keyword evidence="9" id="KW-0418">Kinase</keyword>
<dbReference type="InterPro" id="IPR011006">
    <property type="entry name" value="CheY-like_superfamily"/>
</dbReference>
<keyword evidence="8" id="KW-0547">Nucleotide-binding</keyword>
<dbReference type="InterPro" id="IPR036097">
    <property type="entry name" value="HisK_dim/P_sf"/>
</dbReference>
<feature type="domain" description="HPt" evidence="21">
    <location>
        <begin position="892"/>
        <end position="985"/>
    </location>
</feature>
<name>C3KKH3_SINFN</name>
<evidence type="ECO:0000259" key="21">
    <source>
        <dbReference type="PROSITE" id="PS50894"/>
    </source>
</evidence>
<dbReference type="PATRIC" id="fig|394.7.peg.1867"/>
<dbReference type="KEGG" id="rhi:NGR_b14580"/>
<evidence type="ECO:0000256" key="8">
    <source>
        <dbReference type="ARBA" id="ARBA00022741"/>
    </source>
</evidence>
<proteinExistence type="predicted"/>
<feature type="modified residue" description="4-aspartylphosphate" evidence="17">
    <location>
        <position position="644"/>
    </location>
</feature>
<keyword evidence="12" id="KW-0902">Two-component regulatory system</keyword>
<dbReference type="PROSITE" id="PS50109">
    <property type="entry name" value="HIS_KIN"/>
    <property type="match status" value="1"/>
</dbReference>
<feature type="coiled-coil region" evidence="18">
    <location>
        <begin position="139"/>
        <end position="176"/>
    </location>
</feature>
<dbReference type="EMBL" id="CP000874">
    <property type="protein sequence ID" value="ACP22909.1"/>
    <property type="molecule type" value="Genomic_DNA"/>
</dbReference>
<dbReference type="FunFam" id="1.10.287.130:FF:000002">
    <property type="entry name" value="Two-component osmosensing histidine kinase"/>
    <property type="match status" value="1"/>
</dbReference>
<reference evidence="23" key="1">
    <citation type="journal article" date="2004" name="J. Bacteriol.">
        <title>An evolutionary hot spot: the pNGR234b replicon of Rhizobium sp. strain NGR234.</title>
        <authorList>
            <person name="Streit W.R."/>
            <person name="Schmitz R.A."/>
            <person name="Perret X."/>
            <person name="Staehelin C."/>
            <person name="Deakin W.J."/>
            <person name="Raasch C."/>
            <person name="Liesegang H."/>
            <person name="Broughton W.J."/>
        </authorList>
    </citation>
    <scope>NUCLEOTIDE SEQUENCE [LARGE SCALE GENOMIC DNA]</scope>
    <source>
        <strain evidence="23">NBRC 101917 / NGR234</strain>
    </source>
</reference>
<dbReference type="Gene3D" id="3.40.50.2300">
    <property type="match status" value="2"/>
</dbReference>
<reference evidence="22 23" key="2">
    <citation type="journal article" date="2009" name="Appl. Environ. Microbiol.">
        <title>Rhizobium sp. strain NGR234 possesses a remarkable number of secretion systems.</title>
        <authorList>
            <person name="Schmeisser C."/>
            <person name="Liesegang H."/>
            <person name="Krysciak D."/>
            <person name="Bakkou N."/>
            <person name="Le Quere A."/>
            <person name="Wollherr A."/>
            <person name="Heinemeyer I."/>
            <person name="Morgenstern B."/>
            <person name="Pommerening-Roeser A."/>
            <person name="Flores M."/>
            <person name="Palacios R."/>
            <person name="Brenner S."/>
            <person name="Gottschalk G."/>
            <person name="Schmitz R.A."/>
            <person name="Broughton W.J."/>
            <person name="Perret X."/>
            <person name="Strittmatter A.W."/>
            <person name="Streit W.R."/>
        </authorList>
    </citation>
    <scope>NUCLEOTIDE SEQUENCE [LARGE SCALE GENOMIC DNA]</scope>
    <source>
        <strain evidence="23">NBRC 101917 / NGR234</strain>
    </source>
</reference>
<keyword evidence="11" id="KW-1133">Transmembrane helix</keyword>
<dbReference type="SUPFAM" id="SSF55874">
    <property type="entry name" value="ATPase domain of HSP90 chaperone/DNA topoisomerase II/histidine kinase"/>
    <property type="match status" value="1"/>
</dbReference>
<keyword evidence="5 17" id="KW-0597">Phosphoprotein</keyword>
<feature type="modified residue" description="4-aspartylphosphate" evidence="17">
    <location>
        <position position="785"/>
    </location>
</feature>
<evidence type="ECO:0000256" key="6">
    <source>
        <dbReference type="ARBA" id="ARBA00022679"/>
    </source>
</evidence>
<feature type="domain" description="Response regulatory" evidence="20">
    <location>
        <begin position="736"/>
        <end position="854"/>
    </location>
</feature>
<dbReference type="HOGENOM" id="CLU_000445_114_15_5"/>
<accession>C3KKH3</accession>
<evidence type="ECO:0000256" key="5">
    <source>
        <dbReference type="ARBA" id="ARBA00022553"/>
    </source>
</evidence>
<dbReference type="GO" id="GO:0005886">
    <property type="term" value="C:plasma membrane"/>
    <property type="evidence" value="ECO:0007669"/>
    <property type="project" value="UniProtKB-SubCell"/>
</dbReference>
<keyword evidence="4" id="KW-1003">Cell membrane</keyword>
<dbReference type="SUPFAM" id="SSF55785">
    <property type="entry name" value="PYP-like sensor domain (PAS domain)"/>
    <property type="match status" value="2"/>
</dbReference>
<evidence type="ECO:0000313" key="23">
    <source>
        <dbReference type="Proteomes" id="UP000001054"/>
    </source>
</evidence>
<comment type="subunit">
    <text evidence="14">At low DSF concentrations, interacts with RpfF.</text>
</comment>
<evidence type="ECO:0000256" key="2">
    <source>
        <dbReference type="ARBA" id="ARBA00004651"/>
    </source>
</evidence>
<evidence type="ECO:0000259" key="20">
    <source>
        <dbReference type="PROSITE" id="PS50110"/>
    </source>
</evidence>
<keyword evidence="13" id="KW-0472">Membrane</keyword>
<dbReference type="Pfam" id="PF02518">
    <property type="entry name" value="HATPase_c"/>
    <property type="match status" value="1"/>
</dbReference>
<dbReference type="Proteomes" id="UP000001054">
    <property type="component" value="Plasmid pNGR234b"/>
</dbReference>
<feature type="modified residue" description="Phosphohistidine" evidence="16">
    <location>
        <position position="931"/>
    </location>
</feature>
<dbReference type="FunFam" id="3.30.565.10:FF:000010">
    <property type="entry name" value="Sensor histidine kinase RcsC"/>
    <property type="match status" value="1"/>
</dbReference>
<dbReference type="CDD" id="cd00082">
    <property type="entry name" value="HisKA"/>
    <property type="match status" value="1"/>
</dbReference>
<dbReference type="PANTHER" id="PTHR45339:SF1">
    <property type="entry name" value="HYBRID SIGNAL TRANSDUCTION HISTIDINE KINASE J"/>
    <property type="match status" value="1"/>
</dbReference>